<keyword evidence="2" id="KW-1185">Reference proteome</keyword>
<dbReference type="PROSITE" id="PS51257">
    <property type="entry name" value="PROKAR_LIPOPROTEIN"/>
    <property type="match status" value="1"/>
</dbReference>
<reference evidence="1 2" key="1">
    <citation type="submission" date="2023-06" db="EMBL/GenBank/DDBJ databases">
        <title>Parasedimentitalea psychrophila sp. nov., a psychrophilic bacterium isolated from deep-sea sediment.</title>
        <authorList>
            <person name="Li A."/>
        </authorList>
    </citation>
    <scope>NUCLEOTIDE SEQUENCE [LARGE SCALE GENOMIC DNA]</scope>
    <source>
        <strain evidence="1 2">QS115</strain>
    </source>
</reference>
<evidence type="ECO:0000313" key="2">
    <source>
        <dbReference type="Proteomes" id="UP001238334"/>
    </source>
</evidence>
<evidence type="ECO:0008006" key="3">
    <source>
        <dbReference type="Google" id="ProtNLM"/>
    </source>
</evidence>
<dbReference type="AlphaFoldDB" id="A0A9Y2L0L5"/>
<protein>
    <recommendedName>
        <fullName evidence="3">Lipoprotein</fullName>
    </recommendedName>
</protein>
<dbReference type="Proteomes" id="UP001238334">
    <property type="component" value="Chromosome"/>
</dbReference>
<proteinExistence type="predicted"/>
<accession>A0A9Y2L0L5</accession>
<gene>
    <name evidence="1" type="ORF">QPJ95_06180</name>
</gene>
<dbReference type="KEGG" id="ppso:QPJ95_06180"/>
<dbReference type="RefSeq" id="WP_270917765.1">
    <property type="nucleotide sequence ID" value="NZ_CP127247.1"/>
</dbReference>
<organism evidence="1 2">
    <name type="scientific">Parasedimentitalea psychrophila</name>
    <dbReference type="NCBI Taxonomy" id="2997337"/>
    <lineage>
        <taxon>Bacteria</taxon>
        <taxon>Pseudomonadati</taxon>
        <taxon>Pseudomonadota</taxon>
        <taxon>Alphaproteobacteria</taxon>
        <taxon>Rhodobacterales</taxon>
        <taxon>Paracoccaceae</taxon>
        <taxon>Parasedimentitalea</taxon>
    </lineage>
</organism>
<sequence>MRLSVVMSLCLLASCATETRHFRGVDPLRLTVDGSTFDIRLRGNLAEAIRINPQYAPRLGPLQARAGFAMAQVSGCQVTGVLGDQAVLTGVLQCRDATLIAMRTDYGCGDVVQWLEARRGGGFAAYACSPLH</sequence>
<name>A0A9Y2L0L5_9RHOB</name>
<evidence type="ECO:0000313" key="1">
    <source>
        <dbReference type="EMBL" id="WIY26501.1"/>
    </source>
</evidence>
<dbReference type="EMBL" id="CP127247">
    <property type="protein sequence ID" value="WIY26501.1"/>
    <property type="molecule type" value="Genomic_DNA"/>
</dbReference>